<dbReference type="InterPro" id="IPR005321">
    <property type="entry name" value="Peptidase_S58_DmpA"/>
</dbReference>
<dbReference type="GO" id="GO:0004177">
    <property type="term" value="F:aminopeptidase activity"/>
    <property type="evidence" value="ECO:0007669"/>
    <property type="project" value="TreeGrafter"/>
</dbReference>
<comment type="similarity">
    <text evidence="1">Belongs to the peptidase S58 family.</text>
</comment>
<evidence type="ECO:0000313" key="3">
    <source>
        <dbReference type="Proteomes" id="UP000663671"/>
    </source>
</evidence>
<name>A0A8A1MFB8_AJECA</name>
<dbReference type="PANTHER" id="PTHR36512">
    <property type="entry name" value="D-AMINOPEPTIDASE"/>
    <property type="match status" value="1"/>
</dbReference>
<dbReference type="Gene3D" id="3.60.70.12">
    <property type="entry name" value="L-amino peptidase D-ALA esterase/amidase"/>
    <property type="match status" value="1"/>
</dbReference>
<reference evidence="2" key="1">
    <citation type="submission" date="2021-01" db="EMBL/GenBank/DDBJ databases">
        <title>Chromosome-level genome assembly of a human fungal pathogen reveals clustering of transcriptionally co-regulated genes.</title>
        <authorList>
            <person name="Voorhies M."/>
            <person name="Cohen S."/>
            <person name="Shea T.P."/>
            <person name="Petrus S."/>
            <person name="Munoz J.F."/>
            <person name="Poplawski S."/>
            <person name="Goldman W.E."/>
            <person name="Michael T."/>
            <person name="Cuomo C.A."/>
            <person name="Sil A."/>
            <person name="Beyhan S."/>
        </authorList>
    </citation>
    <scope>NUCLEOTIDE SEQUENCE</scope>
    <source>
        <strain evidence="2">WU24</strain>
    </source>
</reference>
<dbReference type="PANTHER" id="PTHR36512:SF3">
    <property type="entry name" value="BLR5678 PROTEIN"/>
    <property type="match status" value="1"/>
</dbReference>
<dbReference type="InterPro" id="IPR016117">
    <property type="entry name" value="ArgJ-like_dom_sf"/>
</dbReference>
<organism evidence="2 3">
    <name type="scientific">Ajellomyces capsulatus</name>
    <name type="common">Darling's disease fungus</name>
    <name type="synonym">Histoplasma capsulatum</name>
    <dbReference type="NCBI Taxonomy" id="5037"/>
    <lineage>
        <taxon>Eukaryota</taxon>
        <taxon>Fungi</taxon>
        <taxon>Dikarya</taxon>
        <taxon>Ascomycota</taxon>
        <taxon>Pezizomycotina</taxon>
        <taxon>Eurotiomycetes</taxon>
        <taxon>Eurotiomycetidae</taxon>
        <taxon>Onygenales</taxon>
        <taxon>Ajellomycetaceae</taxon>
        <taxon>Histoplasma</taxon>
    </lineage>
</organism>
<accession>A0A8A1MFB8</accession>
<dbReference type="SUPFAM" id="SSF56266">
    <property type="entry name" value="DmpA/ArgJ-like"/>
    <property type="match status" value="1"/>
</dbReference>
<sequence length="392" mass="42475">MAADTGNESNSRPRIRDLLPTLKIGRHPAGPLNSLTDVPGVLVHTESIKLHPSTSPCIRHPINTGVTTIPPPPPPRLVRLGLLRGVFPLQWLRGVYEYAVREYANKRTGLVDWFLLPVIAETCDSHLNDIGAMPVTPEMVLRGIKRARGGERVPEGNTGGGTGVCCHGHKGGTGSASRVIEGKEFGVGVQYTVAALVQANYGKKRDLRIGGVPLGRIIEGREAEAAISAGSHEAAKEEEERKSAIKDGSIIVVVATDAPLHPTQLRRLANTAEKIARDPSASSRAVAVEQKVSVVQDVSINALFEGAADATEEAIYNARLSTLQHSIDERWLDFKTPFFEPTAYPETCFTLLLLPHPHLLSQPPETRRGLKPPHSILVPLNETKDYHETANV</sequence>
<evidence type="ECO:0000313" key="2">
    <source>
        <dbReference type="EMBL" id="QSS64611.1"/>
    </source>
</evidence>
<dbReference type="VEuPathDB" id="FungiDB:I7I51_01680"/>
<gene>
    <name evidence="2" type="ORF">I7I51_01680</name>
</gene>
<dbReference type="OrthoDB" id="2107894at2759"/>
<protein>
    <submittedName>
        <fullName evidence="2">Peptidase family T4</fullName>
    </submittedName>
</protein>
<dbReference type="EMBL" id="CP069114">
    <property type="protein sequence ID" value="QSS64611.1"/>
    <property type="molecule type" value="Genomic_DNA"/>
</dbReference>
<dbReference type="Pfam" id="PF03576">
    <property type="entry name" value="Peptidase_S58"/>
    <property type="match status" value="1"/>
</dbReference>
<evidence type="ECO:0000256" key="1">
    <source>
        <dbReference type="ARBA" id="ARBA00007068"/>
    </source>
</evidence>
<dbReference type="Proteomes" id="UP000663671">
    <property type="component" value="Chromosome 1"/>
</dbReference>
<proteinExistence type="inferred from homology"/>
<dbReference type="AlphaFoldDB" id="A0A8A1MFB8"/>